<dbReference type="PANTHER" id="PTHR10572">
    <property type="entry name" value="3-HYDROXY-3-METHYLGLUTARYL-COENZYME A REDUCTASE"/>
    <property type="match status" value="1"/>
</dbReference>
<dbReference type="InterPro" id="IPR004553">
    <property type="entry name" value="HMG_CoA_Rdtase_bac-typ"/>
</dbReference>
<dbReference type="RefSeq" id="WP_054745842.1">
    <property type="nucleotide sequence ID" value="NZ_AZCV01000001.1"/>
</dbReference>
<sequence length="427" mass="46411">MTTKKFYQLSPAERREQLYKKNKLRSKIIENTDLAALNQLSENVIGSLSLPLSVVESLIVNDVEYSVPMATEEPSVVAAANHGASIFNRAGGVIATSERQGIYGQVVLAVSPEFKEKHFSQLVAEIKTLIEQLNQQFVSLVNHGGGVRSITAQMIEGLLELKVLVDPAEAMGANKVNSIMEYLTNLLLDYDEIVDAQFAILSNFPTQLTTAKVWLPLNLLNKGCTDAELDEAPSENARKVAQKFVSIADFGRKSLLRAPTNNKGIMNGVDSVLLATGNDFRAVEAATHVYASEYGHYEPLSSWSVESNRKVDFLVGQLTLPLPIGVVGGSINVRPDVKEAFNILGQPNVHELAEVVASIGLANNFAALYALATSGIQEGHMKLQARNAAVSNGALIEELPEILPLILVGKDFSSAKIKQIITEYRNK</sequence>
<name>A0A0R1GX67_9LACO</name>
<gene>
    <name evidence="4" type="ORF">FC62_GL000546</name>
</gene>
<dbReference type="AlphaFoldDB" id="A0A0R1GX67"/>
<dbReference type="GO" id="GO:0140643">
    <property type="term" value="F:hydroxymethylglutaryl-CoA reductase (NADH) activity"/>
    <property type="evidence" value="ECO:0007669"/>
    <property type="project" value="UniProtKB-EC"/>
</dbReference>
<protein>
    <recommendedName>
        <fullName evidence="3">3-hydroxy-3-methylglutaryl coenzyme A reductase</fullName>
        <shortName evidence="3">HMG-CoA reductase</shortName>
        <ecNumber evidence="3">1.1.1.88</ecNumber>
    </recommendedName>
</protein>
<dbReference type="PROSITE" id="PS50065">
    <property type="entry name" value="HMG_COA_REDUCTASE_4"/>
    <property type="match status" value="1"/>
</dbReference>
<dbReference type="InterPro" id="IPR009029">
    <property type="entry name" value="HMG_CoA_Rdtase_sub-bd_dom_sf"/>
</dbReference>
<dbReference type="InterPro" id="IPR023074">
    <property type="entry name" value="HMG_CoA_Rdtase_cat_sf"/>
</dbReference>
<reference evidence="4 5" key="1">
    <citation type="journal article" date="2015" name="Genome Announc.">
        <title>Expanding the biotechnology potential of lactobacilli through comparative genomics of 213 strains and associated genera.</title>
        <authorList>
            <person name="Sun Z."/>
            <person name="Harris H.M."/>
            <person name="McCann A."/>
            <person name="Guo C."/>
            <person name="Argimon S."/>
            <person name="Zhang W."/>
            <person name="Yang X."/>
            <person name="Jeffery I.B."/>
            <person name="Cooney J.C."/>
            <person name="Kagawa T.F."/>
            <person name="Liu W."/>
            <person name="Song Y."/>
            <person name="Salvetti E."/>
            <person name="Wrobel A."/>
            <person name="Rasinkangas P."/>
            <person name="Parkhill J."/>
            <person name="Rea M.C."/>
            <person name="O'Sullivan O."/>
            <person name="Ritari J."/>
            <person name="Douillard F.P."/>
            <person name="Paul Ross R."/>
            <person name="Yang R."/>
            <person name="Briner A.E."/>
            <person name="Felis G.E."/>
            <person name="de Vos W.M."/>
            <person name="Barrangou R."/>
            <person name="Klaenhammer T.R."/>
            <person name="Caufield P.W."/>
            <person name="Cui Y."/>
            <person name="Zhang H."/>
            <person name="O'Toole P.W."/>
        </authorList>
    </citation>
    <scope>NUCLEOTIDE SEQUENCE [LARGE SCALE GENOMIC DNA]</scope>
    <source>
        <strain evidence="4 5">DSM 20534</strain>
    </source>
</reference>
<dbReference type="PANTHER" id="PTHR10572:SF24">
    <property type="entry name" value="3-HYDROXY-3-METHYLGLUTARYL-COENZYME A REDUCTASE"/>
    <property type="match status" value="1"/>
</dbReference>
<dbReference type="GO" id="GO:0016740">
    <property type="term" value="F:transferase activity"/>
    <property type="evidence" value="ECO:0007669"/>
    <property type="project" value="UniProtKB-KW"/>
</dbReference>
<dbReference type="EC" id="1.1.1.88" evidence="3"/>
<dbReference type="PATRIC" id="fig|1423722.3.peg.556"/>
<organism evidence="4 5">
    <name type="scientific">Amylolactobacillus amylotrophicus DSM 20534</name>
    <dbReference type="NCBI Taxonomy" id="1423722"/>
    <lineage>
        <taxon>Bacteria</taxon>
        <taxon>Bacillati</taxon>
        <taxon>Bacillota</taxon>
        <taxon>Bacilli</taxon>
        <taxon>Lactobacillales</taxon>
        <taxon>Lactobacillaceae</taxon>
        <taxon>Amylolactobacillus</taxon>
    </lineage>
</organism>
<dbReference type="Pfam" id="PF00368">
    <property type="entry name" value="HMG-CoA_red"/>
    <property type="match status" value="1"/>
</dbReference>
<evidence type="ECO:0000313" key="5">
    <source>
        <dbReference type="Proteomes" id="UP000050909"/>
    </source>
</evidence>
<dbReference type="UniPathway" id="UPA00257">
    <property type="reaction ID" value="UER00367"/>
</dbReference>
<dbReference type="Gene3D" id="1.10.8.660">
    <property type="match status" value="1"/>
</dbReference>
<comment type="catalytic activity">
    <reaction evidence="3">
        <text>(R)-mevalonate + 2 NAD(+) + CoA = (3S)-3-hydroxy-3-methylglutaryl-CoA + 2 NADH + 2 H(+)</text>
        <dbReference type="Rhea" id="RHEA:14833"/>
        <dbReference type="ChEBI" id="CHEBI:15378"/>
        <dbReference type="ChEBI" id="CHEBI:36464"/>
        <dbReference type="ChEBI" id="CHEBI:43074"/>
        <dbReference type="ChEBI" id="CHEBI:57287"/>
        <dbReference type="ChEBI" id="CHEBI:57540"/>
        <dbReference type="ChEBI" id="CHEBI:57945"/>
        <dbReference type="EC" id="1.1.1.88"/>
    </reaction>
</comment>
<dbReference type="Proteomes" id="UP000050909">
    <property type="component" value="Unassembled WGS sequence"/>
</dbReference>
<comment type="caution">
    <text evidence="4">The sequence shown here is derived from an EMBL/GenBank/DDBJ whole genome shotgun (WGS) entry which is preliminary data.</text>
</comment>
<dbReference type="SUPFAM" id="SSF55035">
    <property type="entry name" value="NAD-binding domain of HMG-CoA reductase"/>
    <property type="match status" value="1"/>
</dbReference>
<dbReference type="Gene3D" id="3.90.770.10">
    <property type="entry name" value="3-hydroxy-3-methylglutaryl-coenzyme A Reductase, Chain A, domain 2"/>
    <property type="match status" value="2"/>
</dbReference>
<comment type="similarity">
    <text evidence="1 3">Belongs to the HMG-CoA reductase family.</text>
</comment>
<dbReference type="GO" id="GO:0015936">
    <property type="term" value="P:coenzyme A metabolic process"/>
    <property type="evidence" value="ECO:0007669"/>
    <property type="project" value="InterPro"/>
</dbReference>
<dbReference type="InterPro" id="IPR009023">
    <property type="entry name" value="HMG_CoA_Rdtase_NAD(P)-bd_sf"/>
</dbReference>
<keyword evidence="3" id="KW-0520">NAD</keyword>
<evidence type="ECO:0000256" key="3">
    <source>
        <dbReference type="RuleBase" id="RU361219"/>
    </source>
</evidence>
<dbReference type="GO" id="GO:0004420">
    <property type="term" value="F:hydroxymethylglutaryl-CoA reductase (NADPH) activity"/>
    <property type="evidence" value="ECO:0007669"/>
    <property type="project" value="InterPro"/>
</dbReference>
<evidence type="ECO:0000256" key="1">
    <source>
        <dbReference type="ARBA" id="ARBA00007661"/>
    </source>
</evidence>
<accession>A0A0R1GX67</accession>
<dbReference type="EMBL" id="AZCV01000001">
    <property type="protein sequence ID" value="KRK38854.1"/>
    <property type="molecule type" value="Genomic_DNA"/>
</dbReference>
<proteinExistence type="inferred from homology"/>
<comment type="pathway">
    <text evidence="3">Metabolic intermediate metabolism; (R)-mevalonate degradation; (S)-3-hydroxy-3-methylglutaryl-CoA from (R)-mevalonate: step 1/1.</text>
</comment>
<keyword evidence="4" id="KW-0808">Transferase</keyword>
<evidence type="ECO:0000313" key="4">
    <source>
        <dbReference type="EMBL" id="KRK38854.1"/>
    </source>
</evidence>
<keyword evidence="2 3" id="KW-0560">Oxidoreductase</keyword>
<dbReference type="SUPFAM" id="SSF56542">
    <property type="entry name" value="Substrate-binding domain of HMG-CoA reductase"/>
    <property type="match status" value="1"/>
</dbReference>
<evidence type="ECO:0000256" key="2">
    <source>
        <dbReference type="ARBA" id="ARBA00023002"/>
    </source>
</evidence>
<dbReference type="InterPro" id="IPR002202">
    <property type="entry name" value="HMG_CoA_Rdtase"/>
</dbReference>
<keyword evidence="5" id="KW-1185">Reference proteome</keyword>
<dbReference type="PRINTS" id="PR00071">
    <property type="entry name" value="HMGCOARDTASE"/>
</dbReference>
<dbReference type="NCBIfam" id="TIGR00532">
    <property type="entry name" value="HMG_CoA_R_NAD"/>
    <property type="match status" value="1"/>
</dbReference>